<name>A0A261QWZ1_9BORD</name>
<proteinExistence type="predicted"/>
<dbReference type="PANTHER" id="PTHR46832">
    <property type="entry name" value="5'-METHYLTHIOADENOSINE/S-ADENOSYLHOMOCYSTEINE NUCLEOSIDASE"/>
    <property type="match status" value="1"/>
</dbReference>
<dbReference type="InterPro" id="IPR035994">
    <property type="entry name" value="Nucleoside_phosphorylase_sf"/>
</dbReference>
<sequence length="261" mass="27334">MPQTAPAGKLAIMAALPKELEGLTQAMGPTVTIQTIAMRDFYLGEIAGQPCVVVLSRIGKVAAATTTTILIERFGVTGVIFAGLAGGIHPSVGIGDIVVASSLVQHDLDARPLFPRYEVPLLGRSHFAPDAALSQLLQEHSEGYLAALCASDATIAAGPRRPQAHRGAIATGDIFVSDAGAGADIHGRLPDVLCVEMEGAAMAQVCYESGIPYAVMRVISDHADPGAKEHFADFLEHRAGRYTCGVLARLMESRATQLAPL</sequence>
<dbReference type="CDD" id="cd09008">
    <property type="entry name" value="MTAN"/>
    <property type="match status" value="1"/>
</dbReference>
<dbReference type="NCBIfam" id="NF004079">
    <property type="entry name" value="PRK05584.1"/>
    <property type="match status" value="1"/>
</dbReference>
<keyword evidence="5" id="KW-0486">Methionine biosynthesis</keyword>
<dbReference type="UniPathway" id="UPA00904">
    <property type="reaction ID" value="UER00871"/>
</dbReference>
<keyword evidence="4" id="KW-0378">Hydrolase</keyword>
<dbReference type="InterPro" id="IPR010049">
    <property type="entry name" value="MTA_SAH_Nsdase"/>
</dbReference>
<evidence type="ECO:0000259" key="6">
    <source>
        <dbReference type="Pfam" id="PF01048"/>
    </source>
</evidence>
<dbReference type="NCBIfam" id="TIGR01704">
    <property type="entry name" value="MTA_SAH-Nsdase"/>
    <property type="match status" value="1"/>
</dbReference>
<evidence type="ECO:0000256" key="3">
    <source>
        <dbReference type="ARBA" id="ARBA00022605"/>
    </source>
</evidence>
<keyword evidence="8" id="KW-1185">Reference proteome</keyword>
<comment type="pathway">
    <text evidence="1">Amino-acid biosynthesis; L-methionine biosynthesis via salvage pathway; S-methyl-5-thio-alpha-D-ribose 1-phosphate from S-methyl-5'-thioadenosine (hydrolase route): step 1/2.</text>
</comment>
<evidence type="ECO:0000256" key="5">
    <source>
        <dbReference type="ARBA" id="ARBA00023167"/>
    </source>
</evidence>
<dbReference type="Gene3D" id="3.40.50.1580">
    <property type="entry name" value="Nucleoside phosphorylase domain"/>
    <property type="match status" value="1"/>
</dbReference>
<organism evidence="7 8">
    <name type="scientific">Bordetella genomosp. 7</name>
    <dbReference type="NCBI Taxonomy" id="1416805"/>
    <lineage>
        <taxon>Bacteria</taxon>
        <taxon>Pseudomonadati</taxon>
        <taxon>Pseudomonadota</taxon>
        <taxon>Betaproteobacteria</taxon>
        <taxon>Burkholderiales</taxon>
        <taxon>Alcaligenaceae</taxon>
        <taxon>Bordetella</taxon>
    </lineage>
</organism>
<dbReference type="InterPro" id="IPR000845">
    <property type="entry name" value="Nucleoside_phosphorylase_d"/>
</dbReference>
<keyword evidence="3" id="KW-0028">Amino-acid biosynthesis</keyword>
<evidence type="ECO:0000313" key="8">
    <source>
        <dbReference type="Proteomes" id="UP000216947"/>
    </source>
</evidence>
<evidence type="ECO:0000256" key="4">
    <source>
        <dbReference type="ARBA" id="ARBA00022801"/>
    </source>
</evidence>
<reference evidence="8" key="1">
    <citation type="submission" date="2017-05" db="EMBL/GenBank/DDBJ databases">
        <title>Complete and WGS of Bordetella genogroups.</title>
        <authorList>
            <person name="Spilker T."/>
            <person name="Lipuma J."/>
        </authorList>
    </citation>
    <scope>NUCLEOTIDE SEQUENCE [LARGE SCALE GENOMIC DNA]</scope>
    <source>
        <strain evidence="8">AU18089</strain>
    </source>
</reference>
<dbReference type="AlphaFoldDB" id="A0A261QWZ1"/>
<dbReference type="GO" id="GO:0019509">
    <property type="term" value="P:L-methionine salvage from methylthioadenosine"/>
    <property type="evidence" value="ECO:0007669"/>
    <property type="project" value="UniProtKB-UniPathway"/>
</dbReference>
<evidence type="ECO:0000256" key="1">
    <source>
        <dbReference type="ARBA" id="ARBA00004945"/>
    </source>
</evidence>
<dbReference type="EC" id="3.2.2.9" evidence="2"/>
<dbReference type="Pfam" id="PF01048">
    <property type="entry name" value="PNP_UDP_1"/>
    <property type="match status" value="1"/>
</dbReference>
<dbReference type="GO" id="GO:0008930">
    <property type="term" value="F:methylthioadenosine nucleosidase activity"/>
    <property type="evidence" value="ECO:0007669"/>
    <property type="project" value="InterPro"/>
</dbReference>
<dbReference type="EMBL" id="NEVK01000007">
    <property type="protein sequence ID" value="OZI17318.1"/>
    <property type="molecule type" value="Genomic_DNA"/>
</dbReference>
<dbReference type="Proteomes" id="UP000216947">
    <property type="component" value="Unassembled WGS sequence"/>
</dbReference>
<evidence type="ECO:0000313" key="7">
    <source>
        <dbReference type="EMBL" id="OZI17318.1"/>
    </source>
</evidence>
<evidence type="ECO:0000256" key="2">
    <source>
        <dbReference type="ARBA" id="ARBA00011974"/>
    </source>
</evidence>
<gene>
    <name evidence="7" type="ORF">CAL19_15780</name>
</gene>
<accession>A0A261QWZ1</accession>
<dbReference type="GO" id="GO:0005829">
    <property type="term" value="C:cytosol"/>
    <property type="evidence" value="ECO:0007669"/>
    <property type="project" value="TreeGrafter"/>
</dbReference>
<dbReference type="GO" id="GO:0008782">
    <property type="term" value="F:adenosylhomocysteine nucleosidase activity"/>
    <property type="evidence" value="ECO:0007669"/>
    <property type="project" value="UniProtKB-EC"/>
</dbReference>
<comment type="caution">
    <text evidence="7">The sequence shown here is derived from an EMBL/GenBank/DDBJ whole genome shotgun (WGS) entry which is preliminary data.</text>
</comment>
<feature type="domain" description="Nucleoside phosphorylase" evidence="6">
    <location>
        <begin position="9"/>
        <end position="236"/>
    </location>
</feature>
<dbReference type="GO" id="GO:0009164">
    <property type="term" value="P:nucleoside catabolic process"/>
    <property type="evidence" value="ECO:0007669"/>
    <property type="project" value="InterPro"/>
</dbReference>
<dbReference type="GO" id="GO:0019284">
    <property type="term" value="P:L-methionine salvage from S-adenosylmethionine"/>
    <property type="evidence" value="ECO:0007669"/>
    <property type="project" value="TreeGrafter"/>
</dbReference>
<protein>
    <recommendedName>
        <fullName evidence="2">adenosylhomocysteine nucleosidase</fullName>
        <ecNumber evidence="2">3.2.2.9</ecNumber>
    </recommendedName>
</protein>
<dbReference type="PANTHER" id="PTHR46832:SF1">
    <property type="entry name" value="5'-METHYLTHIOADENOSINE_S-ADENOSYLHOMOCYSTEINE NUCLEOSIDASE"/>
    <property type="match status" value="1"/>
</dbReference>
<dbReference type="SUPFAM" id="SSF53167">
    <property type="entry name" value="Purine and uridine phosphorylases"/>
    <property type="match status" value="1"/>
</dbReference>